<dbReference type="SMART" id="SM00862">
    <property type="entry name" value="Trans_reg_C"/>
    <property type="match status" value="1"/>
</dbReference>
<name>A0ABP8WEQ7_9PSEU</name>
<dbReference type="InterPro" id="IPR036388">
    <property type="entry name" value="WH-like_DNA-bd_sf"/>
</dbReference>
<dbReference type="InterPro" id="IPR005158">
    <property type="entry name" value="BTAD"/>
</dbReference>
<evidence type="ECO:0000256" key="2">
    <source>
        <dbReference type="ARBA" id="ARBA00023125"/>
    </source>
</evidence>
<evidence type="ECO:0000313" key="6">
    <source>
        <dbReference type="EMBL" id="GAA4686410.1"/>
    </source>
</evidence>
<dbReference type="PANTHER" id="PTHR47691:SF3">
    <property type="entry name" value="HTH-TYPE TRANSCRIPTIONAL REGULATOR RV0890C-RELATED"/>
    <property type="match status" value="1"/>
</dbReference>
<dbReference type="Gene3D" id="1.25.40.10">
    <property type="entry name" value="Tetratricopeptide repeat domain"/>
    <property type="match status" value="1"/>
</dbReference>
<gene>
    <name evidence="6" type="ORF">GCM10023215_22370</name>
</gene>
<proteinExistence type="inferred from homology"/>
<dbReference type="PROSITE" id="PS51755">
    <property type="entry name" value="OMPR_PHOB"/>
    <property type="match status" value="1"/>
</dbReference>
<evidence type="ECO:0000313" key="7">
    <source>
        <dbReference type="Proteomes" id="UP001500325"/>
    </source>
</evidence>
<dbReference type="PANTHER" id="PTHR47691">
    <property type="entry name" value="REGULATOR-RELATED"/>
    <property type="match status" value="1"/>
</dbReference>
<comment type="caution">
    <text evidence="6">The sequence shown here is derived from an EMBL/GenBank/DDBJ whole genome shotgun (WGS) entry which is preliminary data.</text>
</comment>
<dbReference type="PRINTS" id="PR00364">
    <property type="entry name" value="DISEASERSIST"/>
</dbReference>
<comment type="similarity">
    <text evidence="1">Belongs to the AfsR/DnrI/RedD regulatory family.</text>
</comment>
<evidence type="ECO:0000256" key="1">
    <source>
        <dbReference type="ARBA" id="ARBA00005820"/>
    </source>
</evidence>
<feature type="compositionally biased region" description="Pro residues" evidence="4">
    <location>
        <begin position="247"/>
        <end position="269"/>
    </location>
</feature>
<evidence type="ECO:0000256" key="3">
    <source>
        <dbReference type="PROSITE-ProRule" id="PRU01091"/>
    </source>
</evidence>
<keyword evidence="2 3" id="KW-0238">DNA-binding</keyword>
<dbReference type="SMART" id="SM00382">
    <property type="entry name" value="AAA"/>
    <property type="match status" value="1"/>
</dbReference>
<dbReference type="Proteomes" id="UP001500325">
    <property type="component" value="Unassembled WGS sequence"/>
</dbReference>
<dbReference type="EMBL" id="BAABIC010000006">
    <property type="protein sequence ID" value="GAA4686410.1"/>
    <property type="molecule type" value="Genomic_DNA"/>
</dbReference>
<dbReference type="SUPFAM" id="SSF46894">
    <property type="entry name" value="C-terminal effector domain of the bipartite response regulators"/>
    <property type="match status" value="1"/>
</dbReference>
<protein>
    <recommendedName>
        <fullName evidence="5">OmpR/PhoB-type domain-containing protein</fullName>
    </recommendedName>
</protein>
<sequence length="1012" mass="105398">MRHDGAMAVLRVLGPLALADGAVGSARQRRLLAALALRLDEPVPVDLLAELVWGPAPPADPAGAVQTNVARLRRLLPPGLAVETTPRGYRLRAARTAVDAAAFTDLLEGLNGADGDGHDPPARLAVLDAALALWRGRPFADLDHPAVDPEVARLDELHRYAVEERAAALVEAGRPADAVAALEPLVRAEPLRERAVGVLMRALVAAGRQAEALDAYAALRSRLAEELGLDPSPELRELEGRVLRQELPPPVPPAPAPAPAGPASPPPPANSFVGREAELALAAELLGRSRVVTLTGPGGVGKTRLARHVAARVGADHADGVLLVELGDGGPDDVEPGLAGRLRITDAESGALRERIVEVLAPRRLLLVLDNCEHVIERAAALAEAVVAGAPGVDVLATSREALRIDAEQCLPVAPLDPPAAARLLADRIRAGDPGVVLDGEVDGALVEEICARLDGLPLALELAAARALPLGLAGLVEALDRPLDVLRGGRRTAAARHRSLRDVVAWSYGLLDEDQRALFDRMAVFAGPVEPAAVAAVCGDAATLPDLVDRSLVVRRGSRFTMLETLRAFGRSRLAERAEGPALRARHAAWAAGLAAEVGRAKRGPGEADAVRRFDAHLADLRRAHTWLVENGPQDDLLRLAALFADLGYLRCRIDLVDPAEEALRAAGVVGADGRVVARRLSPAAARTLYFVACACWQRGDLDLAGAHADALVALGFPAYGHELRANLHTFLGRLAEAREAAEAARAALLGAGRDSRSPAGAADLDADLDGGLDGVLHDDPDDGPDPEVLISALVDRLFCTTYAGDGGPGGDAPGDTAGEVAAVEAEIAEVAARSGSSTVRAWAEYAWGEHRAEQGDPAAAAHLRRAVALAEEADSAFVAGIARHTLLTSAVRNGGAPLAELRPLLEHWHRSGSWNHIWVAVRALVEALSGLGRHAEAATLLGALRASPRATRAFGPDLDRERRVEAAARAALGPGLDAALAEGAALGDAAAFALALRLTGGDTPGPPLGT</sequence>
<dbReference type="Gene3D" id="1.10.10.10">
    <property type="entry name" value="Winged helix-like DNA-binding domain superfamily/Winged helix DNA-binding domain"/>
    <property type="match status" value="1"/>
</dbReference>
<dbReference type="InterPro" id="IPR016032">
    <property type="entry name" value="Sig_transdc_resp-reg_C-effctor"/>
</dbReference>
<dbReference type="SUPFAM" id="SSF52540">
    <property type="entry name" value="P-loop containing nucleoside triphosphate hydrolases"/>
    <property type="match status" value="1"/>
</dbReference>
<dbReference type="Gene3D" id="3.40.50.300">
    <property type="entry name" value="P-loop containing nucleotide triphosphate hydrolases"/>
    <property type="match status" value="1"/>
</dbReference>
<accession>A0ABP8WEQ7</accession>
<feature type="domain" description="OmpR/PhoB-type" evidence="5">
    <location>
        <begin position="1"/>
        <end position="93"/>
    </location>
</feature>
<dbReference type="CDD" id="cd15831">
    <property type="entry name" value="BTAD"/>
    <property type="match status" value="1"/>
</dbReference>
<feature type="region of interest" description="Disordered" evidence="4">
    <location>
        <begin position="245"/>
        <end position="272"/>
    </location>
</feature>
<feature type="DNA-binding region" description="OmpR/PhoB-type" evidence="3">
    <location>
        <begin position="1"/>
        <end position="93"/>
    </location>
</feature>
<dbReference type="InterPro" id="IPR003593">
    <property type="entry name" value="AAA+_ATPase"/>
</dbReference>
<evidence type="ECO:0000256" key="4">
    <source>
        <dbReference type="SAM" id="MobiDB-lite"/>
    </source>
</evidence>
<dbReference type="SUPFAM" id="SSF48452">
    <property type="entry name" value="TPR-like"/>
    <property type="match status" value="1"/>
</dbReference>
<organism evidence="6 7">
    <name type="scientific">Pseudonocardia yuanmonensis</name>
    <dbReference type="NCBI Taxonomy" id="1095914"/>
    <lineage>
        <taxon>Bacteria</taxon>
        <taxon>Bacillati</taxon>
        <taxon>Actinomycetota</taxon>
        <taxon>Actinomycetes</taxon>
        <taxon>Pseudonocardiales</taxon>
        <taxon>Pseudonocardiaceae</taxon>
        <taxon>Pseudonocardia</taxon>
    </lineage>
</organism>
<reference evidence="7" key="1">
    <citation type="journal article" date="2019" name="Int. J. Syst. Evol. Microbiol.">
        <title>The Global Catalogue of Microorganisms (GCM) 10K type strain sequencing project: providing services to taxonomists for standard genome sequencing and annotation.</title>
        <authorList>
            <consortium name="The Broad Institute Genomics Platform"/>
            <consortium name="The Broad Institute Genome Sequencing Center for Infectious Disease"/>
            <person name="Wu L."/>
            <person name="Ma J."/>
        </authorList>
    </citation>
    <scope>NUCLEOTIDE SEQUENCE [LARGE SCALE GENOMIC DNA]</scope>
    <source>
        <strain evidence="7">JCM 18055</strain>
    </source>
</reference>
<evidence type="ECO:0000259" key="5">
    <source>
        <dbReference type="PROSITE" id="PS51755"/>
    </source>
</evidence>
<keyword evidence="7" id="KW-1185">Reference proteome</keyword>
<dbReference type="InterPro" id="IPR011990">
    <property type="entry name" value="TPR-like_helical_dom_sf"/>
</dbReference>
<dbReference type="InterPro" id="IPR027417">
    <property type="entry name" value="P-loop_NTPase"/>
</dbReference>
<dbReference type="Pfam" id="PF03704">
    <property type="entry name" value="BTAD"/>
    <property type="match status" value="1"/>
</dbReference>
<dbReference type="InterPro" id="IPR001867">
    <property type="entry name" value="OmpR/PhoB-type_DNA-bd"/>
</dbReference>
<dbReference type="SMART" id="SM01043">
    <property type="entry name" value="BTAD"/>
    <property type="match status" value="1"/>
</dbReference>